<evidence type="ECO:0000313" key="2">
    <source>
        <dbReference type="Proteomes" id="UP001062846"/>
    </source>
</evidence>
<comment type="caution">
    <text evidence="1">The sequence shown here is derived from an EMBL/GenBank/DDBJ whole genome shotgun (WGS) entry which is preliminary data.</text>
</comment>
<accession>A0ACC0NTH3</accession>
<keyword evidence="2" id="KW-1185">Reference proteome</keyword>
<dbReference type="EMBL" id="CM046392">
    <property type="protein sequence ID" value="KAI8556174.1"/>
    <property type="molecule type" value="Genomic_DNA"/>
</dbReference>
<sequence>MAIESDTIRRENVWVEDSRPLPHLPLETIVEILSRVPVKSLLRFRCVSKSWRSLISDPKFAKAHLSLASASTDYTHHRLLLITSGGPNPYLKSCSVSSIMHEQSDTTAVDLDYPFDKPRKRVWIGFNGSCNGLVCIMVPGYIMYLWNPATRKSMELPLIKMRNNVFSHTCGIGYDDSVDDYKVVVILSAHVNTVIQKRVEVYTIRTDSWRRIRDCSHSLKWTDSGIFVSGALHWTSWDSYWIIVSLDLAKETYGEVLQPNYDRDCCLDYVLGVLSGCLCVLSQYADCADVWVMKDYGIKESWTKLIVIPYLTPTDVAYSAPLCILKNNEVLVGNRVHLVRYYLNDAKFSYPAIQNSIEPFRAYPYVESLVSLDSDDGIQQQQQY</sequence>
<reference evidence="1" key="1">
    <citation type="submission" date="2022-02" db="EMBL/GenBank/DDBJ databases">
        <title>Plant Genome Project.</title>
        <authorList>
            <person name="Zhang R.-G."/>
        </authorList>
    </citation>
    <scope>NUCLEOTIDE SEQUENCE</scope>
    <source>
        <strain evidence="1">AT1</strain>
    </source>
</reference>
<dbReference type="Proteomes" id="UP001062846">
    <property type="component" value="Chromosome 5"/>
</dbReference>
<evidence type="ECO:0000313" key="1">
    <source>
        <dbReference type="EMBL" id="KAI8556174.1"/>
    </source>
</evidence>
<organism evidence="1 2">
    <name type="scientific">Rhododendron molle</name>
    <name type="common">Chinese azalea</name>
    <name type="synonym">Azalea mollis</name>
    <dbReference type="NCBI Taxonomy" id="49168"/>
    <lineage>
        <taxon>Eukaryota</taxon>
        <taxon>Viridiplantae</taxon>
        <taxon>Streptophyta</taxon>
        <taxon>Embryophyta</taxon>
        <taxon>Tracheophyta</taxon>
        <taxon>Spermatophyta</taxon>
        <taxon>Magnoliopsida</taxon>
        <taxon>eudicotyledons</taxon>
        <taxon>Gunneridae</taxon>
        <taxon>Pentapetalae</taxon>
        <taxon>asterids</taxon>
        <taxon>Ericales</taxon>
        <taxon>Ericaceae</taxon>
        <taxon>Ericoideae</taxon>
        <taxon>Rhodoreae</taxon>
        <taxon>Rhododendron</taxon>
    </lineage>
</organism>
<proteinExistence type="predicted"/>
<protein>
    <submittedName>
        <fullName evidence="1">Uncharacterized protein</fullName>
    </submittedName>
</protein>
<gene>
    <name evidence="1" type="ORF">RHMOL_Rhmol05G0231300</name>
</gene>
<name>A0ACC0NTH3_RHOML</name>